<evidence type="ECO:0000313" key="20">
    <source>
        <dbReference type="EMBL" id="BBM58841.1"/>
    </source>
</evidence>
<dbReference type="Proteomes" id="UP000321561">
    <property type="component" value="Chromosome"/>
</dbReference>
<comment type="pathway">
    <text evidence="6">Cofactor biosynthesis; adenosylcobalamin biosynthesis; adenosylcobalamin from cob(II)yrinate a,c-diamide: step 5/7.</text>
</comment>
<name>A0A510L722_9FUSO</name>
<comment type="function">
    <text evidence="4">Catalyzes ATP-dependent phosphorylation of adenosylcobinamide and addition of GMP to adenosylcobinamide phosphate.</text>
</comment>
<evidence type="ECO:0000256" key="14">
    <source>
        <dbReference type="ARBA" id="ARBA00022840"/>
    </source>
</evidence>
<dbReference type="GO" id="GO:0005524">
    <property type="term" value="F:ATP binding"/>
    <property type="evidence" value="ECO:0007669"/>
    <property type="project" value="UniProtKB-KW"/>
</dbReference>
<evidence type="ECO:0000256" key="13">
    <source>
        <dbReference type="ARBA" id="ARBA00022777"/>
    </source>
</evidence>
<feature type="binding site" evidence="19">
    <location>
        <begin position="53"/>
        <end position="56"/>
    </location>
    <ligand>
        <name>GTP</name>
        <dbReference type="ChEBI" id="CHEBI:37565"/>
    </ligand>
</feature>
<evidence type="ECO:0000256" key="3">
    <source>
        <dbReference type="ARBA" id="ARBA00001522"/>
    </source>
</evidence>
<dbReference type="EC" id="2.7.7.62" evidence="9"/>
<evidence type="ECO:0000256" key="2">
    <source>
        <dbReference type="ARBA" id="ARBA00000711"/>
    </source>
</evidence>
<evidence type="ECO:0000256" key="10">
    <source>
        <dbReference type="ARBA" id="ARBA00022573"/>
    </source>
</evidence>
<dbReference type="AlphaFoldDB" id="A0A510L722"/>
<dbReference type="EC" id="2.7.1.156" evidence="8"/>
<feature type="binding site" evidence="19">
    <location>
        <position position="90"/>
    </location>
    <ligand>
        <name>GTP</name>
        <dbReference type="ChEBI" id="CHEBI:37565"/>
    </ligand>
</feature>
<sequence>MGLIFVTGGAKSGKSKFAEEMLLKLNNGKQENIYLATSIVFDEEMKEKVRLHKERRENNWITVETYKNFEISLNHFFKNNNETQHNMLVDCLTNMVTNIIFEERDIDWDNFDKNLYVQIVEKLNKNVENSVNELLKVSQNFENVIIVSNELGMGLVPSYPLGRYFREIAGKMNQIVAEKADEVYFVVSGIPMKIK</sequence>
<keyword evidence="15 19" id="KW-0342">GTP-binding</keyword>
<dbReference type="RefSeq" id="WP_147004966.1">
    <property type="nucleotide sequence ID" value="NZ_AP019846.1"/>
</dbReference>
<dbReference type="GO" id="GO:0009236">
    <property type="term" value="P:cobalamin biosynthetic process"/>
    <property type="evidence" value="ECO:0007669"/>
    <property type="project" value="UniProtKB-UniPathway"/>
</dbReference>
<proteinExistence type="inferred from homology"/>
<evidence type="ECO:0000256" key="12">
    <source>
        <dbReference type="ARBA" id="ARBA00022741"/>
    </source>
</evidence>
<evidence type="ECO:0000256" key="1">
    <source>
        <dbReference type="ARBA" id="ARBA00000312"/>
    </source>
</evidence>
<dbReference type="GO" id="GO:0043752">
    <property type="term" value="F:adenosylcobinamide kinase activity"/>
    <property type="evidence" value="ECO:0007669"/>
    <property type="project" value="UniProtKB-EC"/>
</dbReference>
<keyword evidence="12 19" id="KW-0547">Nucleotide-binding</keyword>
<keyword evidence="11" id="KW-0808">Transferase</keyword>
<evidence type="ECO:0000256" key="15">
    <source>
        <dbReference type="ARBA" id="ARBA00023134"/>
    </source>
</evidence>
<evidence type="ECO:0000256" key="6">
    <source>
        <dbReference type="ARBA" id="ARBA00005159"/>
    </source>
</evidence>
<evidence type="ECO:0000256" key="5">
    <source>
        <dbReference type="ARBA" id="ARBA00004692"/>
    </source>
</evidence>
<reference evidence="20 21" key="1">
    <citation type="submission" date="2019-07" db="EMBL/GenBank/DDBJ databases">
        <title>Complete Genome Sequence of Leptotrichia hongkongensis Strain JMUB5056.</title>
        <authorList>
            <person name="Watanabe S."/>
            <person name="Cui L."/>
        </authorList>
    </citation>
    <scope>NUCLEOTIDE SEQUENCE [LARGE SCALE GENOMIC DNA]</scope>
    <source>
        <strain evidence="20 21">JMUB5056</strain>
    </source>
</reference>
<evidence type="ECO:0000256" key="11">
    <source>
        <dbReference type="ARBA" id="ARBA00022679"/>
    </source>
</evidence>
<evidence type="ECO:0000256" key="7">
    <source>
        <dbReference type="ARBA" id="ARBA00007490"/>
    </source>
</evidence>
<dbReference type="CDD" id="cd00544">
    <property type="entry name" value="CobU"/>
    <property type="match status" value="1"/>
</dbReference>
<keyword evidence="14" id="KW-0067">ATP-binding</keyword>
<evidence type="ECO:0000256" key="4">
    <source>
        <dbReference type="ARBA" id="ARBA00003889"/>
    </source>
</evidence>
<feature type="binding site" evidence="19">
    <location>
        <begin position="36"/>
        <end position="38"/>
    </location>
    <ligand>
        <name>GTP</name>
        <dbReference type="ChEBI" id="CHEBI:37565"/>
    </ligand>
</feature>
<feature type="active site" description="GMP-histidine intermediate" evidence="18">
    <location>
        <position position="52"/>
    </location>
</feature>
<comment type="catalytic activity">
    <reaction evidence="2">
        <text>adenosylcob(III)inamide phosphate + GTP + H(+) = adenosylcob(III)inamide-GDP + diphosphate</text>
        <dbReference type="Rhea" id="RHEA:22712"/>
        <dbReference type="ChEBI" id="CHEBI:15378"/>
        <dbReference type="ChEBI" id="CHEBI:33019"/>
        <dbReference type="ChEBI" id="CHEBI:37565"/>
        <dbReference type="ChEBI" id="CHEBI:58502"/>
        <dbReference type="ChEBI" id="CHEBI:60487"/>
        <dbReference type="EC" id="2.7.7.62"/>
    </reaction>
</comment>
<dbReference type="EMBL" id="AP019846">
    <property type="protein sequence ID" value="BBM58841.1"/>
    <property type="molecule type" value="Genomic_DNA"/>
</dbReference>
<evidence type="ECO:0000256" key="16">
    <source>
        <dbReference type="ARBA" id="ARBA00029570"/>
    </source>
</evidence>
<comment type="catalytic activity">
    <reaction evidence="3">
        <text>adenosylcob(III)inamide + GTP = adenosylcob(III)inamide phosphate + GDP + H(+)</text>
        <dbReference type="Rhea" id="RHEA:15765"/>
        <dbReference type="ChEBI" id="CHEBI:2480"/>
        <dbReference type="ChEBI" id="CHEBI:15378"/>
        <dbReference type="ChEBI" id="CHEBI:37565"/>
        <dbReference type="ChEBI" id="CHEBI:58189"/>
        <dbReference type="ChEBI" id="CHEBI:58502"/>
        <dbReference type="EC" id="2.7.1.156"/>
    </reaction>
</comment>
<dbReference type="GO" id="GO:0008820">
    <property type="term" value="F:cobinamide phosphate guanylyltransferase activity"/>
    <property type="evidence" value="ECO:0007669"/>
    <property type="project" value="UniProtKB-EC"/>
</dbReference>
<evidence type="ECO:0000256" key="9">
    <source>
        <dbReference type="ARBA" id="ARBA00012523"/>
    </source>
</evidence>
<dbReference type="PIRSF" id="PIRSF006135">
    <property type="entry name" value="CobU"/>
    <property type="match status" value="1"/>
</dbReference>
<evidence type="ECO:0000256" key="19">
    <source>
        <dbReference type="PIRSR" id="PIRSR006135-2"/>
    </source>
</evidence>
<dbReference type="PANTHER" id="PTHR34848">
    <property type="match status" value="1"/>
</dbReference>
<dbReference type="NCBIfam" id="NF004469">
    <property type="entry name" value="PRK05800.1"/>
    <property type="match status" value="1"/>
</dbReference>
<dbReference type="Pfam" id="PF02283">
    <property type="entry name" value="CobU"/>
    <property type="match status" value="1"/>
</dbReference>
<dbReference type="Gene3D" id="3.40.50.300">
    <property type="entry name" value="P-loop containing nucleotide triphosphate hydrolases"/>
    <property type="match status" value="1"/>
</dbReference>
<gene>
    <name evidence="20" type="ORF">JMUB5056_0423</name>
</gene>
<feature type="binding site" evidence="19">
    <location>
        <position position="64"/>
    </location>
    <ligand>
        <name>GTP</name>
        <dbReference type="ChEBI" id="CHEBI:37565"/>
    </ligand>
</feature>
<comment type="similarity">
    <text evidence="7">Belongs to the CobU/CobP family.</text>
</comment>
<dbReference type="KEGG" id="lhg:JMUB5056_0423"/>
<evidence type="ECO:0000256" key="17">
    <source>
        <dbReference type="ARBA" id="ARBA00030571"/>
    </source>
</evidence>
<comment type="pathway">
    <text evidence="5">Cofactor biosynthesis; adenosylcobalamin biosynthesis; adenosylcobalamin from cob(II)yrinate a,c-diamide: step 6/7.</text>
</comment>
<dbReference type="OrthoDB" id="9799422at2"/>
<feature type="binding site" evidence="19">
    <location>
        <begin position="8"/>
        <end position="15"/>
    </location>
    <ligand>
        <name>GTP</name>
        <dbReference type="ChEBI" id="CHEBI:37565"/>
    </ligand>
</feature>
<dbReference type="PANTHER" id="PTHR34848:SF1">
    <property type="entry name" value="BIFUNCTIONAL ADENOSYLCOBALAMIN BIOSYNTHESIS PROTEIN COBU"/>
    <property type="match status" value="1"/>
</dbReference>
<organism evidence="20 21">
    <name type="scientific">Leptotrichia hongkongensis</name>
    <dbReference type="NCBI Taxonomy" id="554406"/>
    <lineage>
        <taxon>Bacteria</taxon>
        <taxon>Fusobacteriati</taxon>
        <taxon>Fusobacteriota</taxon>
        <taxon>Fusobacteriia</taxon>
        <taxon>Fusobacteriales</taxon>
        <taxon>Leptotrichiaceae</taxon>
        <taxon>Leptotrichia</taxon>
    </lineage>
</organism>
<dbReference type="SUPFAM" id="SSF52540">
    <property type="entry name" value="P-loop containing nucleoside triphosphate hydrolases"/>
    <property type="match status" value="1"/>
</dbReference>
<comment type="catalytic activity">
    <reaction evidence="1">
        <text>adenosylcob(III)inamide + ATP = adenosylcob(III)inamide phosphate + ADP + H(+)</text>
        <dbReference type="Rhea" id="RHEA:15769"/>
        <dbReference type="ChEBI" id="CHEBI:2480"/>
        <dbReference type="ChEBI" id="CHEBI:15378"/>
        <dbReference type="ChEBI" id="CHEBI:30616"/>
        <dbReference type="ChEBI" id="CHEBI:58502"/>
        <dbReference type="ChEBI" id="CHEBI:456216"/>
        <dbReference type="EC" id="2.7.1.156"/>
    </reaction>
</comment>
<keyword evidence="10" id="KW-0169">Cobalamin biosynthesis</keyword>
<dbReference type="InterPro" id="IPR027417">
    <property type="entry name" value="P-loop_NTPase"/>
</dbReference>
<dbReference type="GO" id="GO:0005525">
    <property type="term" value="F:GTP binding"/>
    <property type="evidence" value="ECO:0007669"/>
    <property type="project" value="UniProtKB-KW"/>
</dbReference>
<dbReference type="UniPathway" id="UPA00148">
    <property type="reaction ID" value="UER00236"/>
</dbReference>
<keyword evidence="13" id="KW-0418">Kinase</keyword>
<evidence type="ECO:0000256" key="8">
    <source>
        <dbReference type="ARBA" id="ARBA00012016"/>
    </source>
</evidence>
<evidence type="ECO:0000256" key="18">
    <source>
        <dbReference type="PIRSR" id="PIRSR006135-1"/>
    </source>
</evidence>
<dbReference type="InterPro" id="IPR003203">
    <property type="entry name" value="CobU/CobP"/>
</dbReference>
<protein>
    <recommendedName>
        <fullName evidence="16">Adenosylcobinamide kinase</fullName>
        <ecNumber evidence="8">2.7.1.156</ecNumber>
        <ecNumber evidence="9">2.7.7.62</ecNumber>
    </recommendedName>
    <alternativeName>
        <fullName evidence="17">Adenosylcobinamide-phosphate guanylyltransferase</fullName>
    </alternativeName>
</protein>
<evidence type="ECO:0000313" key="21">
    <source>
        <dbReference type="Proteomes" id="UP000321561"/>
    </source>
</evidence>
<accession>A0A510L722</accession>